<feature type="compositionally biased region" description="Low complexity" evidence="1">
    <location>
        <begin position="1"/>
        <end position="26"/>
    </location>
</feature>
<gene>
    <name evidence="2" type="ORF">AVDCRST_MAG35-2131</name>
</gene>
<evidence type="ECO:0000313" key="2">
    <source>
        <dbReference type="EMBL" id="CAA9423340.1"/>
    </source>
</evidence>
<proteinExistence type="predicted"/>
<dbReference type="EMBL" id="CADCUY010000452">
    <property type="protein sequence ID" value="CAA9423340.1"/>
    <property type="molecule type" value="Genomic_DNA"/>
</dbReference>
<feature type="compositionally biased region" description="Basic residues" evidence="1">
    <location>
        <begin position="102"/>
        <end position="117"/>
    </location>
</feature>
<feature type="non-terminal residue" evidence="2">
    <location>
        <position position="1"/>
    </location>
</feature>
<protein>
    <submittedName>
        <fullName evidence="2">Uncharacterized protein</fullName>
    </submittedName>
</protein>
<dbReference type="AlphaFoldDB" id="A0A6J4PZ38"/>
<reference evidence="2" key="1">
    <citation type="submission" date="2020-02" db="EMBL/GenBank/DDBJ databases">
        <authorList>
            <person name="Meier V. D."/>
        </authorList>
    </citation>
    <scope>NUCLEOTIDE SEQUENCE</scope>
    <source>
        <strain evidence="2">AVDCRST_MAG35</strain>
    </source>
</reference>
<sequence>AAQAAQGPEGPAARAGLRAQRAVRAALARDPRRGGAAGLGAGHQRGRPRRVAGDDGAGLRGPGRHRGVGQRQQPVLARGPHPGAAGRERARDGPGRADQRRLGRARAGHPRRRRTGGRRPGAGAAAAPGPGQGRLVPPGRL</sequence>
<organism evidence="2">
    <name type="scientific">uncultured Quadrisphaera sp</name>
    <dbReference type="NCBI Taxonomy" id="904978"/>
    <lineage>
        <taxon>Bacteria</taxon>
        <taxon>Bacillati</taxon>
        <taxon>Actinomycetota</taxon>
        <taxon>Actinomycetes</taxon>
        <taxon>Kineosporiales</taxon>
        <taxon>Kineosporiaceae</taxon>
        <taxon>Quadrisphaera</taxon>
        <taxon>environmental samples</taxon>
    </lineage>
</organism>
<name>A0A6J4PZ38_9ACTN</name>
<evidence type="ECO:0000256" key="1">
    <source>
        <dbReference type="SAM" id="MobiDB-lite"/>
    </source>
</evidence>
<feature type="region of interest" description="Disordered" evidence="1">
    <location>
        <begin position="1"/>
        <end position="141"/>
    </location>
</feature>
<accession>A0A6J4PZ38</accession>
<feature type="non-terminal residue" evidence="2">
    <location>
        <position position="141"/>
    </location>
</feature>
<feature type="compositionally biased region" description="Basic and acidic residues" evidence="1">
    <location>
        <begin position="86"/>
        <end position="101"/>
    </location>
</feature>